<comment type="caution">
    <text evidence="1">The sequence shown here is derived from an EMBL/GenBank/DDBJ whole genome shotgun (WGS) entry which is preliminary data.</text>
</comment>
<keyword evidence="2" id="KW-1185">Reference proteome</keyword>
<protein>
    <submittedName>
        <fullName evidence="1">Uncharacterized protein</fullName>
    </submittedName>
</protein>
<evidence type="ECO:0000313" key="1">
    <source>
        <dbReference type="EMBL" id="KAJ8000789.1"/>
    </source>
</evidence>
<reference evidence="1" key="1">
    <citation type="submission" date="2021-05" db="EMBL/GenBank/DDBJ databases">
        <authorList>
            <person name="Pan Q."/>
            <person name="Jouanno E."/>
            <person name="Zahm M."/>
            <person name="Klopp C."/>
            <person name="Cabau C."/>
            <person name="Louis A."/>
            <person name="Berthelot C."/>
            <person name="Parey E."/>
            <person name="Roest Crollius H."/>
            <person name="Montfort J."/>
            <person name="Robinson-Rechavi M."/>
            <person name="Bouchez O."/>
            <person name="Lampietro C."/>
            <person name="Lopez Roques C."/>
            <person name="Donnadieu C."/>
            <person name="Postlethwait J."/>
            <person name="Bobe J."/>
            <person name="Dillon D."/>
            <person name="Chandos A."/>
            <person name="von Hippel F."/>
            <person name="Guiguen Y."/>
        </authorList>
    </citation>
    <scope>NUCLEOTIDE SEQUENCE</scope>
    <source>
        <strain evidence="1">YG-Jan2019</strain>
    </source>
</reference>
<dbReference type="Proteomes" id="UP001157502">
    <property type="component" value="Chromosome 15"/>
</dbReference>
<organism evidence="1 2">
    <name type="scientific">Dallia pectoralis</name>
    <name type="common">Alaska blackfish</name>
    <dbReference type="NCBI Taxonomy" id="75939"/>
    <lineage>
        <taxon>Eukaryota</taxon>
        <taxon>Metazoa</taxon>
        <taxon>Chordata</taxon>
        <taxon>Craniata</taxon>
        <taxon>Vertebrata</taxon>
        <taxon>Euteleostomi</taxon>
        <taxon>Actinopterygii</taxon>
        <taxon>Neopterygii</taxon>
        <taxon>Teleostei</taxon>
        <taxon>Protacanthopterygii</taxon>
        <taxon>Esociformes</taxon>
        <taxon>Umbridae</taxon>
        <taxon>Dallia</taxon>
    </lineage>
</organism>
<name>A0ACC2GAW3_DALPE</name>
<gene>
    <name evidence="1" type="ORF">DPEC_G00183970</name>
</gene>
<evidence type="ECO:0000313" key="2">
    <source>
        <dbReference type="Proteomes" id="UP001157502"/>
    </source>
</evidence>
<proteinExistence type="predicted"/>
<sequence>MDKDKRALALLQGCPIKALCVGSAATSGRPDRQLLALATPGERVLKSGAVKMRVQGTAGSRRVVMSSPKPLVSGKPMVLLVKLRLSIGSSTVGNTSTSTQARRTHNVAQPSLLHY</sequence>
<dbReference type="EMBL" id="CM055742">
    <property type="protein sequence ID" value="KAJ8000789.1"/>
    <property type="molecule type" value="Genomic_DNA"/>
</dbReference>
<accession>A0ACC2GAW3</accession>